<evidence type="ECO:0000256" key="1">
    <source>
        <dbReference type="ARBA" id="ARBA00004496"/>
    </source>
</evidence>
<keyword evidence="2" id="KW-0963">Cytoplasm</keyword>
<sequence length="302" mass="34854">MRDEIAMYALKPIVSLSDTLHRTKTMYEMRNIHEERSRDDHTEAVKEIVPDITEQVISFLKSPLPEYDALEARQEKILAQIAELKTQVSTLCDLLKQPNHITVVNENDESQELVNMNLIINVNPKMPPYSALALQQVWNDIDIKLQNYVHSSINEKVPLIHQPVIHSPRNNVINLSVIWKNVEDLELVSGLYGSPVNGETNFLRYISRLINAHNYENSDCLENVNRIDTILDLCHSIHFQSTLKKKQDVLSLIADKLDRNSFGKKEPDIADIAVWSTIKQNFPKCPPKLEKWFEAFEKCFNQ</sequence>
<dbReference type="InterPro" id="IPR042360">
    <property type="entry name" value="AIMP2"/>
</dbReference>
<evidence type="ECO:0000313" key="6">
    <source>
        <dbReference type="Proteomes" id="UP000076502"/>
    </source>
</evidence>
<dbReference type="GO" id="GO:0006412">
    <property type="term" value="P:translation"/>
    <property type="evidence" value="ECO:0007669"/>
    <property type="project" value="UniProtKB-KW"/>
</dbReference>
<dbReference type="AlphaFoldDB" id="A0A154PCS0"/>
<reference evidence="5 6" key="1">
    <citation type="submission" date="2015-07" db="EMBL/GenBank/DDBJ databases">
        <title>The genome of Dufourea novaeangliae.</title>
        <authorList>
            <person name="Pan H."/>
            <person name="Kapheim K."/>
        </authorList>
    </citation>
    <scope>NUCLEOTIDE SEQUENCE [LARGE SCALE GENOMIC DNA]</scope>
    <source>
        <strain evidence="5">0120121106</strain>
        <tissue evidence="5">Whole body</tissue>
    </source>
</reference>
<evidence type="ECO:0000259" key="4">
    <source>
        <dbReference type="Pfam" id="PF18569"/>
    </source>
</evidence>
<evidence type="ECO:0000256" key="3">
    <source>
        <dbReference type="ARBA" id="ARBA00022917"/>
    </source>
</evidence>
<dbReference type="OMA" id="TSYVPIC"/>
<evidence type="ECO:0000256" key="2">
    <source>
        <dbReference type="ARBA" id="ARBA00022490"/>
    </source>
</evidence>
<name>A0A154PCS0_DUFNO</name>
<gene>
    <name evidence="5" type="ORF">WN55_00829</name>
</gene>
<comment type="subcellular location">
    <subcellularLocation>
        <location evidence="1">Cytoplasm</location>
    </subcellularLocation>
</comment>
<dbReference type="EMBL" id="KQ434874">
    <property type="protein sequence ID" value="KZC09695.1"/>
    <property type="molecule type" value="Genomic_DNA"/>
</dbReference>
<dbReference type="OrthoDB" id="424586at2759"/>
<dbReference type="GO" id="GO:0005737">
    <property type="term" value="C:cytoplasm"/>
    <property type="evidence" value="ECO:0007669"/>
    <property type="project" value="UniProtKB-SubCell"/>
</dbReference>
<proteinExistence type="predicted"/>
<dbReference type="Pfam" id="PF18569">
    <property type="entry name" value="Thioredoxin_16"/>
    <property type="match status" value="1"/>
</dbReference>
<dbReference type="Proteomes" id="UP000076502">
    <property type="component" value="Unassembled WGS sequence"/>
</dbReference>
<protein>
    <submittedName>
        <fullName evidence="5">Putative aminoacyl tRNA synthase complex-interacting multifunctional protein 2</fullName>
    </submittedName>
</protein>
<dbReference type="Gene3D" id="1.20.1050.130">
    <property type="match status" value="1"/>
</dbReference>
<dbReference type="GO" id="GO:0017101">
    <property type="term" value="C:aminoacyl-tRNA synthetase multienzyme complex"/>
    <property type="evidence" value="ECO:0007669"/>
    <property type="project" value="InterPro"/>
</dbReference>
<dbReference type="PANTHER" id="PTHR13438:SF2">
    <property type="entry name" value="AMINOACYL TRNA SYNTHASE COMPLEX-INTERACTING MULTIFUNCTIONAL PROTEIN 2"/>
    <property type="match status" value="1"/>
</dbReference>
<keyword evidence="6" id="KW-1185">Reference proteome</keyword>
<evidence type="ECO:0000313" key="5">
    <source>
        <dbReference type="EMBL" id="KZC09695.1"/>
    </source>
</evidence>
<dbReference type="STRING" id="178035.A0A154PCS0"/>
<feature type="domain" description="AIMP2 thioredoxin-like" evidence="4">
    <location>
        <begin position="117"/>
        <end position="188"/>
    </location>
</feature>
<dbReference type="PANTHER" id="PTHR13438">
    <property type="entry name" value="AMINOACYL TRNA SYNTHASE COMPLEX-INTERACTING MULTIFUNCTIONAL PROTEIN"/>
    <property type="match status" value="1"/>
</dbReference>
<organism evidence="5 6">
    <name type="scientific">Dufourea novaeangliae</name>
    <name type="common">Sweat bee</name>
    <dbReference type="NCBI Taxonomy" id="178035"/>
    <lineage>
        <taxon>Eukaryota</taxon>
        <taxon>Metazoa</taxon>
        <taxon>Ecdysozoa</taxon>
        <taxon>Arthropoda</taxon>
        <taxon>Hexapoda</taxon>
        <taxon>Insecta</taxon>
        <taxon>Pterygota</taxon>
        <taxon>Neoptera</taxon>
        <taxon>Endopterygota</taxon>
        <taxon>Hymenoptera</taxon>
        <taxon>Apocrita</taxon>
        <taxon>Aculeata</taxon>
        <taxon>Apoidea</taxon>
        <taxon>Anthophila</taxon>
        <taxon>Halictidae</taxon>
        <taxon>Rophitinae</taxon>
        <taxon>Dufourea</taxon>
    </lineage>
</organism>
<keyword evidence="3" id="KW-0648">Protein biosynthesis</keyword>
<accession>A0A154PCS0</accession>
<dbReference type="InterPro" id="IPR041503">
    <property type="entry name" value="AIMP2_thioredoxin"/>
</dbReference>